<feature type="region of interest" description="Disordered" evidence="1">
    <location>
        <begin position="415"/>
        <end position="482"/>
    </location>
</feature>
<dbReference type="NCBIfam" id="TIGR01906">
    <property type="entry name" value="integ_TIGR01906"/>
    <property type="match status" value="1"/>
</dbReference>
<feature type="transmembrane region" description="Helical" evidence="2">
    <location>
        <begin position="327"/>
        <end position="350"/>
    </location>
</feature>
<feature type="compositionally biased region" description="Basic and acidic residues" evidence="1">
    <location>
        <begin position="428"/>
        <end position="440"/>
    </location>
</feature>
<feature type="compositionally biased region" description="Low complexity" evidence="1">
    <location>
        <begin position="68"/>
        <end position="80"/>
    </location>
</feature>
<dbReference type="RefSeq" id="WP_376838215.1">
    <property type="nucleotide sequence ID" value="NZ_JBHMAU010000022.1"/>
</dbReference>
<keyword evidence="2" id="KW-1133">Transmembrane helix</keyword>
<evidence type="ECO:0000313" key="4">
    <source>
        <dbReference type="Proteomes" id="UP001589707"/>
    </source>
</evidence>
<dbReference type="Proteomes" id="UP001589707">
    <property type="component" value="Unassembled WGS sequence"/>
</dbReference>
<name>A0ABV5WZW3_9MICO</name>
<feature type="transmembrane region" description="Helical" evidence="2">
    <location>
        <begin position="201"/>
        <end position="226"/>
    </location>
</feature>
<feature type="compositionally biased region" description="Low complexity" evidence="1">
    <location>
        <begin position="133"/>
        <end position="167"/>
    </location>
</feature>
<protein>
    <submittedName>
        <fullName evidence="3">TIGR01906 family membrane protein</fullName>
    </submittedName>
</protein>
<reference evidence="3 4" key="1">
    <citation type="submission" date="2024-09" db="EMBL/GenBank/DDBJ databases">
        <authorList>
            <person name="Sun Q."/>
            <person name="Mori K."/>
        </authorList>
    </citation>
    <scope>NUCLEOTIDE SEQUENCE [LARGE SCALE GENOMIC DNA]</scope>
    <source>
        <strain evidence="3 4">JCM 11683</strain>
    </source>
</reference>
<dbReference type="EMBL" id="JBHMAU010000022">
    <property type="protein sequence ID" value="MFB9775252.1"/>
    <property type="molecule type" value="Genomic_DNA"/>
</dbReference>
<proteinExistence type="predicted"/>
<feature type="transmembrane region" description="Helical" evidence="2">
    <location>
        <begin position="297"/>
        <end position="315"/>
    </location>
</feature>
<feature type="region of interest" description="Disordered" evidence="1">
    <location>
        <begin position="1"/>
        <end position="105"/>
    </location>
</feature>
<comment type="caution">
    <text evidence="3">The sequence shown here is derived from an EMBL/GenBank/DDBJ whole genome shotgun (WGS) entry which is preliminary data.</text>
</comment>
<feature type="region of interest" description="Disordered" evidence="1">
    <location>
        <begin position="133"/>
        <end position="188"/>
    </location>
</feature>
<keyword evidence="4" id="KW-1185">Reference proteome</keyword>
<evidence type="ECO:0000256" key="1">
    <source>
        <dbReference type="SAM" id="MobiDB-lite"/>
    </source>
</evidence>
<evidence type="ECO:0000256" key="2">
    <source>
        <dbReference type="SAM" id="Phobius"/>
    </source>
</evidence>
<sequence length="482" mass="51760">MATDDPKNPDDLLSRRMSSGTDAETSAEPNDGTSDTGSHSHNGHYTGEHIAEDATFTIDDSPSGTGPAGDSDTGSAGAAPEAGTAEQAPLSEETVEFDPIGHRNKELRDRAFADSSPEDPDATVALPPIRSAEPATASGADAAPEAAGTSGTVATTSGAATTATAVAPTQQISAHEKDDSRSRDVDMPTERRTTALDVIGTIWIALTTPFVLTGLGVRLIASGLFLKFEYFWRPGFPADTYGFTNDDRLHYGSYVVDYLNNFDSSRYLSDVVLPNGVPLFQPEEIAHMEDVKDLVSLLYLIAVIGAIGMLLFGLYMSRANGPGLRHALRFGALLTIIAFLALGALAMLGWDRFFTQFHAMFFDAGTWEFYVDDALIRLFPGQFWVDAGIAAAAIVLLISALILALSFIGRRRAERKERSHERRRNKAEKKAERRSDRGELPDPATQASGPREAGTASAPEETTRPVTVRPQQPEDPAGTTRS</sequence>
<feature type="compositionally biased region" description="Polar residues" evidence="1">
    <location>
        <begin position="16"/>
        <end position="40"/>
    </location>
</feature>
<feature type="compositionally biased region" description="Basic and acidic residues" evidence="1">
    <location>
        <begin position="174"/>
        <end position="188"/>
    </location>
</feature>
<accession>A0ABV5WZW3</accession>
<feature type="compositionally biased region" description="Basic and acidic residues" evidence="1">
    <location>
        <begin position="1"/>
        <end position="14"/>
    </location>
</feature>
<organism evidence="3 4">
    <name type="scientific">Brevibacterium otitidis</name>
    <dbReference type="NCBI Taxonomy" id="53364"/>
    <lineage>
        <taxon>Bacteria</taxon>
        <taxon>Bacillati</taxon>
        <taxon>Actinomycetota</taxon>
        <taxon>Actinomycetes</taxon>
        <taxon>Micrococcales</taxon>
        <taxon>Brevibacteriaceae</taxon>
        <taxon>Brevibacterium</taxon>
    </lineage>
</organism>
<feature type="transmembrane region" description="Helical" evidence="2">
    <location>
        <begin position="387"/>
        <end position="408"/>
    </location>
</feature>
<keyword evidence="2" id="KW-0812">Transmembrane</keyword>
<evidence type="ECO:0000313" key="3">
    <source>
        <dbReference type="EMBL" id="MFB9775252.1"/>
    </source>
</evidence>
<dbReference type="InterPro" id="IPR010178">
    <property type="entry name" value="Lit"/>
</dbReference>
<dbReference type="Pfam" id="PF07314">
    <property type="entry name" value="Lit"/>
    <property type="match status" value="1"/>
</dbReference>
<gene>
    <name evidence="3" type="ORF">ACFFN1_02310</name>
</gene>
<keyword evidence="2" id="KW-0472">Membrane</keyword>